<accession>A0A179B4H6</accession>
<dbReference type="CDD" id="cd00756">
    <property type="entry name" value="MoaE"/>
    <property type="match status" value="1"/>
</dbReference>
<dbReference type="InterPro" id="IPR036563">
    <property type="entry name" value="MoaE_sf"/>
</dbReference>
<dbReference type="Pfam" id="PF02391">
    <property type="entry name" value="MoaE"/>
    <property type="match status" value="1"/>
</dbReference>
<dbReference type="SUPFAM" id="SSF53218">
    <property type="entry name" value="Molybdenum cofactor biosynthesis proteins"/>
    <property type="match status" value="1"/>
</dbReference>
<feature type="domain" description="MoaB/Mog" evidence="3">
    <location>
        <begin position="4"/>
        <end position="148"/>
    </location>
</feature>
<dbReference type="CDD" id="cd00886">
    <property type="entry name" value="MogA_MoaB"/>
    <property type="match status" value="1"/>
</dbReference>
<dbReference type="SUPFAM" id="SSF54690">
    <property type="entry name" value="Molybdopterin synthase subunit MoaE"/>
    <property type="match status" value="1"/>
</dbReference>
<dbReference type="Gene3D" id="3.90.1170.40">
    <property type="entry name" value="Molybdopterin biosynthesis MoaE subunit"/>
    <property type="match status" value="1"/>
</dbReference>
<dbReference type="Proteomes" id="UP000078368">
    <property type="component" value="Unassembled WGS sequence"/>
</dbReference>
<dbReference type="InterPro" id="IPR001453">
    <property type="entry name" value="MoaB/Mog_dom"/>
</dbReference>
<keyword evidence="5" id="KW-1185">Reference proteome</keyword>
<dbReference type="InterPro" id="IPR036425">
    <property type="entry name" value="MoaB/Mog-like_dom_sf"/>
</dbReference>
<comment type="pathway">
    <text evidence="1">Cofactor biosynthesis; molybdopterin biosynthesis.</text>
</comment>
<dbReference type="Gene3D" id="3.40.980.10">
    <property type="entry name" value="MoaB/Mog-like domain"/>
    <property type="match status" value="1"/>
</dbReference>
<evidence type="ECO:0000313" key="4">
    <source>
        <dbReference type="EMBL" id="OAP85934.1"/>
    </source>
</evidence>
<dbReference type="NCBIfam" id="TIGR00177">
    <property type="entry name" value="molyb_syn"/>
    <property type="match status" value="1"/>
</dbReference>
<reference evidence="4 5" key="1">
    <citation type="submission" date="2016-04" db="EMBL/GenBank/DDBJ databases">
        <title>Peptidophaga gingivicola gen. nov., sp. nov., isolated from human subgingival plaque.</title>
        <authorList>
            <person name="Beall C.J."/>
            <person name="Mokrzan E.M."/>
            <person name="Griffen A.L."/>
            <person name="Leys E.J."/>
        </authorList>
    </citation>
    <scope>NUCLEOTIDE SEQUENCE [LARGE SCALE GENOMIC DNA]</scope>
    <source>
        <strain evidence="4 5">BA112</strain>
    </source>
</reference>
<evidence type="ECO:0000313" key="5">
    <source>
        <dbReference type="Proteomes" id="UP000078368"/>
    </source>
</evidence>
<dbReference type="STRING" id="1823756.A4H34_01710"/>
<dbReference type="InterPro" id="IPR051920">
    <property type="entry name" value="MPT_Adenylyltrnsfr/MoaC-Rel"/>
</dbReference>
<dbReference type="SMART" id="SM00852">
    <property type="entry name" value="MoCF_biosynth"/>
    <property type="match status" value="1"/>
</dbReference>
<organism evidence="4 5">
    <name type="scientific">Peptidiphaga gingivicola</name>
    <dbReference type="NCBI Taxonomy" id="2741497"/>
    <lineage>
        <taxon>Bacteria</taxon>
        <taxon>Bacillati</taxon>
        <taxon>Actinomycetota</taxon>
        <taxon>Actinomycetes</taxon>
        <taxon>Actinomycetales</taxon>
        <taxon>Actinomycetaceae</taxon>
        <taxon>Peptidiphaga</taxon>
    </lineage>
</organism>
<keyword evidence="2" id="KW-0501">Molybdenum cofactor biosynthesis</keyword>
<evidence type="ECO:0000259" key="3">
    <source>
        <dbReference type="SMART" id="SM00852"/>
    </source>
</evidence>
<dbReference type="GO" id="GO:0006777">
    <property type="term" value="P:Mo-molybdopterin cofactor biosynthetic process"/>
    <property type="evidence" value="ECO:0007669"/>
    <property type="project" value="UniProtKB-KW"/>
</dbReference>
<dbReference type="PANTHER" id="PTHR43764">
    <property type="entry name" value="MOLYBDENUM COFACTOR BIOSYNTHESIS"/>
    <property type="match status" value="1"/>
</dbReference>
<evidence type="ECO:0000256" key="2">
    <source>
        <dbReference type="ARBA" id="ARBA00023150"/>
    </source>
</evidence>
<dbReference type="AlphaFoldDB" id="A0A179B4H6"/>
<proteinExistence type="predicted"/>
<dbReference type="PANTHER" id="PTHR43764:SF1">
    <property type="entry name" value="MOLYBDOPTERIN MOLYBDOTRANSFERASE"/>
    <property type="match status" value="1"/>
</dbReference>
<gene>
    <name evidence="4" type="ORF">A4H34_01710</name>
</gene>
<dbReference type="EMBL" id="LVZK01000001">
    <property type="protein sequence ID" value="OAP85934.1"/>
    <property type="molecule type" value="Genomic_DNA"/>
</dbReference>
<dbReference type="OrthoDB" id="9794429at2"/>
<name>A0A179B4H6_9ACTO</name>
<comment type="caution">
    <text evidence="4">The sequence shown here is derived from an EMBL/GenBank/DDBJ whole genome shotgun (WGS) entry which is preliminary data.</text>
</comment>
<evidence type="ECO:0000256" key="1">
    <source>
        <dbReference type="ARBA" id="ARBA00005046"/>
    </source>
</evidence>
<dbReference type="InterPro" id="IPR003448">
    <property type="entry name" value="Mopterin_biosynth_MoaE"/>
</dbReference>
<dbReference type="RefSeq" id="WP_064230865.1">
    <property type="nucleotide sequence ID" value="NZ_LVZK01000001.1"/>
</dbReference>
<sequence length="317" mass="32776">MRIAVITVSDRTFSGQRKDVSGPLAVRLLADFGEVEGPAVVRDGVESVQAAIRKAVDSGADAILTVGGTGITSRDLTPEATEPLLARRLIGVEDLLRDNPRVPTAALSRGVAGVIEGDGHRVFILNAPGSTGGVRDAVSAVGPLLGHIVDQLADGDHPAPHKAATIAIQNRGRSDGSDAEAIVAGVTAEPIDMEALAAAVDDPSAGAIVTFCGQVRNHDDARPVVSIDYEAHPEAGNVVRKIAADVAAGSGACKIAVLHRTGGLRVGEIALGAAVSASHRKEALRVLEAVIERVKLRLPIWKRQEFADGSAEWTGQA</sequence>
<dbReference type="Pfam" id="PF00994">
    <property type="entry name" value="MoCF_biosynth"/>
    <property type="match status" value="1"/>
</dbReference>
<protein>
    <submittedName>
        <fullName evidence="4">Molybdopterin converting factor</fullName>
    </submittedName>
</protein>